<dbReference type="Proteomes" id="UP001642360">
    <property type="component" value="Unassembled WGS sequence"/>
</dbReference>
<dbReference type="PROSITE" id="PS51473">
    <property type="entry name" value="GNK2"/>
    <property type="match status" value="2"/>
</dbReference>
<dbReference type="CDD" id="cd23509">
    <property type="entry name" value="Gnk2-like"/>
    <property type="match status" value="2"/>
</dbReference>
<evidence type="ECO:0000256" key="1">
    <source>
        <dbReference type="ARBA" id="ARBA00022729"/>
    </source>
</evidence>
<keyword evidence="5" id="KW-1185">Reference proteome</keyword>
<dbReference type="InterPro" id="IPR038408">
    <property type="entry name" value="GNK2_sf"/>
</dbReference>
<evidence type="ECO:0000313" key="5">
    <source>
        <dbReference type="Proteomes" id="UP001642360"/>
    </source>
</evidence>
<dbReference type="PANTHER" id="PTHR32099">
    <property type="entry name" value="CYSTEINE-RICH REPEAT SECRETORY PROTEIN"/>
    <property type="match status" value="1"/>
</dbReference>
<feature type="domain" description="Gnk2-homologous" evidence="3">
    <location>
        <begin position="168"/>
        <end position="272"/>
    </location>
</feature>
<dbReference type="Gene3D" id="3.30.430.20">
    <property type="entry name" value="Gnk2 domain, C-X8-C-X2-C motif"/>
    <property type="match status" value="2"/>
</dbReference>
<feature type="domain" description="Gnk2-homologous" evidence="3">
    <location>
        <begin position="58"/>
        <end position="162"/>
    </location>
</feature>
<feature type="non-terminal residue" evidence="4">
    <location>
        <position position="294"/>
    </location>
</feature>
<proteinExistence type="predicted"/>
<dbReference type="EMBL" id="CAUOFW020001614">
    <property type="protein sequence ID" value="CAK9146806.1"/>
    <property type="molecule type" value="Genomic_DNA"/>
</dbReference>
<evidence type="ECO:0000313" key="4">
    <source>
        <dbReference type="EMBL" id="CAK9146806.1"/>
    </source>
</evidence>
<comment type="caution">
    <text evidence="4">The sequence shown here is derived from an EMBL/GenBank/DDBJ whole genome shotgun (WGS) entry which is preliminary data.</text>
</comment>
<evidence type="ECO:0000259" key="3">
    <source>
        <dbReference type="PROSITE" id="PS51473"/>
    </source>
</evidence>
<dbReference type="InterPro" id="IPR002902">
    <property type="entry name" value="GNK2"/>
</dbReference>
<reference evidence="4 5" key="1">
    <citation type="submission" date="2024-02" db="EMBL/GenBank/DDBJ databases">
        <authorList>
            <person name="Vignale AGUSTIN F."/>
            <person name="Sosa J E."/>
            <person name="Modenutti C."/>
        </authorList>
    </citation>
    <scope>NUCLEOTIDE SEQUENCE [LARGE SCALE GENOMIC DNA]</scope>
</reference>
<accession>A0ABC8RP99</accession>
<dbReference type="FunFam" id="3.30.430.20:FF:000002">
    <property type="entry name" value="Cysteine-rich receptor-like protein kinase 10"/>
    <property type="match status" value="1"/>
</dbReference>
<keyword evidence="2" id="KW-0677">Repeat</keyword>
<keyword evidence="1" id="KW-0732">Signal</keyword>
<dbReference type="AlphaFoldDB" id="A0ABC8RP99"/>
<protein>
    <recommendedName>
        <fullName evidence="3">Gnk2-homologous domain-containing protein</fullName>
    </recommendedName>
</protein>
<dbReference type="Pfam" id="PF01657">
    <property type="entry name" value="Stress-antifung"/>
    <property type="match status" value="2"/>
</dbReference>
<dbReference type="FunFam" id="3.30.430.20:FF:000003">
    <property type="entry name" value="Cysteine-rich RLK (RECEPTOR-like protein kinase) 10"/>
    <property type="match status" value="1"/>
</dbReference>
<sequence length="294" mass="32336">MTETFIVITHISNTRTCPETQKKSLITITMSSFKFSDNLLFLSMFCFFTLLQKVLSQAPLAHNCPNTTTYTPNSTYADNLNSLLSNLTSNATGDTGFYNFTSGRNPPDMAYGLFLCRGDVTVNDCRECVASASTEILRRCPIERRSTIWYDNCLMRYSNESIYSIPDMSVGIILSQTQNVTNQEEMFNQVLGALMSDIATRASNDQSGKKFATGEANFTALQNLSGLGQCTPDLSISQCNTCLRNGISSLPIKQGARVLFPSCNIRYEMYPFFQAVAPPPASLPPPPSSPSSEG</sequence>
<organism evidence="4 5">
    <name type="scientific">Ilex paraguariensis</name>
    <name type="common">yerba mate</name>
    <dbReference type="NCBI Taxonomy" id="185542"/>
    <lineage>
        <taxon>Eukaryota</taxon>
        <taxon>Viridiplantae</taxon>
        <taxon>Streptophyta</taxon>
        <taxon>Embryophyta</taxon>
        <taxon>Tracheophyta</taxon>
        <taxon>Spermatophyta</taxon>
        <taxon>Magnoliopsida</taxon>
        <taxon>eudicotyledons</taxon>
        <taxon>Gunneridae</taxon>
        <taxon>Pentapetalae</taxon>
        <taxon>asterids</taxon>
        <taxon>campanulids</taxon>
        <taxon>Aquifoliales</taxon>
        <taxon>Aquifoliaceae</taxon>
        <taxon>Ilex</taxon>
    </lineage>
</organism>
<evidence type="ECO:0000256" key="2">
    <source>
        <dbReference type="ARBA" id="ARBA00022737"/>
    </source>
</evidence>
<gene>
    <name evidence="4" type="ORF">ILEXP_LOCUS14677</name>
</gene>
<name>A0ABC8RP99_9AQUA</name>
<dbReference type="PANTHER" id="PTHR32099:SF105">
    <property type="entry name" value="CYSTEINE-RICH REPEAT SECRETORY PROTEIN 1"/>
    <property type="match status" value="1"/>
</dbReference>